<evidence type="ECO:0000313" key="8">
    <source>
        <dbReference type="EMBL" id="NEK59805.1"/>
    </source>
</evidence>
<dbReference type="Pfam" id="PF05175">
    <property type="entry name" value="MTS"/>
    <property type="match status" value="1"/>
</dbReference>
<keyword evidence="9" id="KW-1185">Reference proteome</keyword>
<comment type="catalytic activity">
    <reaction evidence="5">
        <text>L-glutaminyl-[peptide chain release factor] + S-adenosyl-L-methionine = N(5)-methyl-L-glutaminyl-[peptide chain release factor] + S-adenosyl-L-homocysteine + H(+)</text>
        <dbReference type="Rhea" id="RHEA:42896"/>
        <dbReference type="Rhea" id="RHEA-COMP:10271"/>
        <dbReference type="Rhea" id="RHEA-COMP:10272"/>
        <dbReference type="ChEBI" id="CHEBI:15378"/>
        <dbReference type="ChEBI" id="CHEBI:30011"/>
        <dbReference type="ChEBI" id="CHEBI:57856"/>
        <dbReference type="ChEBI" id="CHEBI:59789"/>
        <dbReference type="ChEBI" id="CHEBI:61891"/>
        <dbReference type="EC" id="2.1.1.297"/>
    </reaction>
</comment>
<accession>A0A7K3W4J5</accession>
<keyword evidence="2" id="KW-0489">Methyltransferase</keyword>
<proteinExistence type="predicted"/>
<gene>
    <name evidence="8" type="ORF">GCU56_18275</name>
</gene>
<dbReference type="Proteomes" id="UP000470246">
    <property type="component" value="Unassembled WGS sequence"/>
</dbReference>
<dbReference type="InterPro" id="IPR050320">
    <property type="entry name" value="N5-glutamine_MTase"/>
</dbReference>
<dbReference type="SUPFAM" id="SSF53335">
    <property type="entry name" value="S-adenosyl-L-methionine-dependent methyltransferases"/>
    <property type="match status" value="1"/>
</dbReference>
<evidence type="ECO:0000256" key="3">
    <source>
        <dbReference type="ARBA" id="ARBA00022679"/>
    </source>
</evidence>
<feature type="domain" description="Methyltransferase small" evidence="7">
    <location>
        <begin position="162"/>
        <end position="253"/>
    </location>
</feature>
<feature type="region of interest" description="Disordered" evidence="6">
    <location>
        <begin position="1"/>
        <end position="59"/>
    </location>
</feature>
<evidence type="ECO:0000256" key="1">
    <source>
        <dbReference type="ARBA" id="ARBA00012771"/>
    </source>
</evidence>
<evidence type="ECO:0000256" key="6">
    <source>
        <dbReference type="SAM" id="MobiDB-lite"/>
    </source>
</evidence>
<dbReference type="InterPro" id="IPR022446">
    <property type="entry name" value="MeTrfrase_put"/>
</dbReference>
<evidence type="ECO:0000313" key="9">
    <source>
        <dbReference type="Proteomes" id="UP000470246"/>
    </source>
</evidence>
<name>A0A7K3W4J5_9ACTN</name>
<comment type="caution">
    <text evidence="8">The sequence shown here is derived from an EMBL/GenBank/DDBJ whole genome shotgun (WGS) entry which is preliminary data.</text>
</comment>
<evidence type="ECO:0000256" key="4">
    <source>
        <dbReference type="ARBA" id="ARBA00022691"/>
    </source>
</evidence>
<reference evidence="8 9" key="1">
    <citation type="submission" date="2020-02" db="EMBL/GenBank/DDBJ databases">
        <title>Geodermatophilus sabuli CPCC 205279 I12A-02694.</title>
        <authorList>
            <person name="Jiang Z."/>
        </authorList>
    </citation>
    <scope>NUCLEOTIDE SEQUENCE [LARGE SCALE GENOMIC DNA]</scope>
    <source>
        <strain evidence="8 9">I12A-02694</strain>
    </source>
</reference>
<dbReference type="GO" id="GO:0032259">
    <property type="term" value="P:methylation"/>
    <property type="evidence" value="ECO:0007669"/>
    <property type="project" value="UniProtKB-KW"/>
</dbReference>
<dbReference type="NCBIfam" id="TIGR03704">
    <property type="entry name" value="PrmC_rel_meth"/>
    <property type="match status" value="1"/>
</dbReference>
<keyword evidence="4" id="KW-0949">S-adenosyl-L-methionine</keyword>
<dbReference type="GO" id="GO:0102559">
    <property type="term" value="F:peptide chain release factor N(5)-glutamine methyltransferase activity"/>
    <property type="evidence" value="ECO:0007669"/>
    <property type="project" value="UniProtKB-EC"/>
</dbReference>
<dbReference type="InterPro" id="IPR004556">
    <property type="entry name" value="HemK-like"/>
</dbReference>
<dbReference type="InterPro" id="IPR029063">
    <property type="entry name" value="SAM-dependent_MTases_sf"/>
</dbReference>
<dbReference type="AlphaFoldDB" id="A0A7K3W4J5"/>
<sequence>MGEPHRLQPRPVHRDDVARGDRQGEADLPLQSERLVPGRRRGGGLLHATHGRDGGRTARARRAAAVAWLGPAHPARRRHTCREAPVPAVPEALVARLRAAGCVFAEEEAAALTAADGGPEQLEDRVARRVAGEPLELVLGWAEFCGLRIAVAPGVFVPRRRTGLLVDRAVEALHGRPGVVVDLCCGTGAVGAAVAAAVGPIELHAADVDPTAVRCAERNLAPVGGRVHRGDLYAALPPDLRGRVAVIAANAPYVPTTEIALMPPEARDHEPHSALDGGADGVDLHRRVAAGALGWLAPGGTLLVETSRRQAPLTAAAVVAGGLAAAVVRDDDRDATVVVGTAPDRWPVRA</sequence>
<evidence type="ECO:0000259" key="7">
    <source>
        <dbReference type="Pfam" id="PF05175"/>
    </source>
</evidence>
<dbReference type="NCBIfam" id="TIGR00536">
    <property type="entry name" value="hemK_fam"/>
    <property type="match status" value="1"/>
</dbReference>
<dbReference type="PANTHER" id="PTHR18895">
    <property type="entry name" value="HEMK METHYLTRANSFERASE"/>
    <property type="match status" value="1"/>
</dbReference>
<dbReference type="EC" id="2.1.1.297" evidence="1"/>
<keyword evidence="3" id="KW-0808">Transferase</keyword>
<dbReference type="Gene3D" id="3.40.50.150">
    <property type="entry name" value="Vaccinia Virus protein VP39"/>
    <property type="match status" value="1"/>
</dbReference>
<evidence type="ECO:0000256" key="5">
    <source>
        <dbReference type="ARBA" id="ARBA00048391"/>
    </source>
</evidence>
<dbReference type="PANTHER" id="PTHR18895:SF74">
    <property type="entry name" value="MTRF1L RELEASE FACTOR GLUTAMINE METHYLTRANSFERASE"/>
    <property type="match status" value="1"/>
</dbReference>
<protein>
    <recommendedName>
        <fullName evidence="1">peptide chain release factor N(5)-glutamine methyltransferase</fullName>
        <ecNumber evidence="1">2.1.1.297</ecNumber>
    </recommendedName>
</protein>
<dbReference type="InterPro" id="IPR007848">
    <property type="entry name" value="Small_mtfrase_dom"/>
</dbReference>
<evidence type="ECO:0000256" key="2">
    <source>
        <dbReference type="ARBA" id="ARBA00022603"/>
    </source>
</evidence>
<feature type="compositionally biased region" description="Basic and acidic residues" evidence="6">
    <location>
        <begin position="1"/>
        <end position="25"/>
    </location>
</feature>
<dbReference type="EMBL" id="JAAGWF010000020">
    <property type="protein sequence ID" value="NEK59805.1"/>
    <property type="molecule type" value="Genomic_DNA"/>
</dbReference>
<organism evidence="8 9">
    <name type="scientific">Geodermatophilus sabuli</name>
    <dbReference type="NCBI Taxonomy" id="1564158"/>
    <lineage>
        <taxon>Bacteria</taxon>
        <taxon>Bacillati</taxon>
        <taxon>Actinomycetota</taxon>
        <taxon>Actinomycetes</taxon>
        <taxon>Geodermatophilales</taxon>
        <taxon>Geodermatophilaceae</taxon>
        <taxon>Geodermatophilus</taxon>
    </lineage>
</organism>